<evidence type="ECO:0000256" key="4">
    <source>
        <dbReference type="ARBA" id="ARBA00022801"/>
    </source>
</evidence>
<protein>
    <submittedName>
        <fullName evidence="8">Ribonuclease T(2)</fullName>
        <ecNumber evidence="8">3.1.27.1</ecNumber>
    </submittedName>
</protein>
<comment type="caution">
    <text evidence="8">The sequence shown here is derived from an EMBL/GenBank/DDBJ whole genome shotgun (WGS) entry which is preliminary data.</text>
</comment>
<evidence type="ECO:0000256" key="7">
    <source>
        <dbReference type="SAM" id="SignalP"/>
    </source>
</evidence>
<dbReference type="GO" id="GO:0016787">
    <property type="term" value="F:hydrolase activity"/>
    <property type="evidence" value="ECO:0007669"/>
    <property type="project" value="UniProtKB-KW"/>
</dbReference>
<dbReference type="AlphaFoldDB" id="A0A2G9HI00"/>
<dbReference type="OrthoDB" id="435754at2759"/>
<dbReference type="EMBL" id="NKXS01001718">
    <property type="protein sequence ID" value="PIN17167.1"/>
    <property type="molecule type" value="Genomic_DNA"/>
</dbReference>
<sequence>MRVKGSALINLLVLQCLSFLCSSQDFDFFYFVQMWPTSYCDTRQSCCYPTTDGMKFWGHEWEKRGTRTSLDQHSYFQAALDFKNKTNLLQVLRDAEFWEKDLKDIVK</sequence>
<organism evidence="8 9">
    <name type="scientific">Handroanthus impetiginosus</name>
    <dbReference type="NCBI Taxonomy" id="429701"/>
    <lineage>
        <taxon>Eukaryota</taxon>
        <taxon>Viridiplantae</taxon>
        <taxon>Streptophyta</taxon>
        <taxon>Embryophyta</taxon>
        <taxon>Tracheophyta</taxon>
        <taxon>Spermatophyta</taxon>
        <taxon>Magnoliopsida</taxon>
        <taxon>eudicotyledons</taxon>
        <taxon>Gunneridae</taxon>
        <taxon>Pentapetalae</taxon>
        <taxon>asterids</taxon>
        <taxon>lamiids</taxon>
        <taxon>Lamiales</taxon>
        <taxon>Bignoniaceae</taxon>
        <taxon>Crescentiina</taxon>
        <taxon>Tabebuia alliance</taxon>
        <taxon>Handroanthus</taxon>
    </lineage>
</organism>
<dbReference type="PANTHER" id="PTHR11240">
    <property type="entry name" value="RIBONUCLEASE T2"/>
    <property type="match status" value="1"/>
</dbReference>
<dbReference type="GO" id="GO:0005576">
    <property type="term" value="C:extracellular region"/>
    <property type="evidence" value="ECO:0007669"/>
    <property type="project" value="TreeGrafter"/>
</dbReference>
<dbReference type="GO" id="GO:0003723">
    <property type="term" value="F:RNA binding"/>
    <property type="evidence" value="ECO:0007669"/>
    <property type="project" value="InterPro"/>
</dbReference>
<keyword evidence="7" id="KW-0732">Signal</keyword>
<dbReference type="Proteomes" id="UP000231279">
    <property type="component" value="Unassembled WGS sequence"/>
</dbReference>
<dbReference type="STRING" id="429701.A0A2G9HI00"/>
<evidence type="ECO:0000256" key="1">
    <source>
        <dbReference type="ARBA" id="ARBA00007469"/>
    </source>
</evidence>
<evidence type="ECO:0000256" key="3">
    <source>
        <dbReference type="ARBA" id="ARBA00022759"/>
    </source>
</evidence>
<evidence type="ECO:0000256" key="6">
    <source>
        <dbReference type="RuleBase" id="RU004328"/>
    </source>
</evidence>
<evidence type="ECO:0000256" key="2">
    <source>
        <dbReference type="ARBA" id="ARBA00022722"/>
    </source>
</evidence>
<proteinExistence type="inferred from homology"/>
<evidence type="ECO:0000256" key="5">
    <source>
        <dbReference type="ARBA" id="ARBA00023239"/>
    </source>
</evidence>
<keyword evidence="9" id="KW-1185">Reference proteome</keyword>
<dbReference type="InterPro" id="IPR036430">
    <property type="entry name" value="RNase_T2-like_sf"/>
</dbReference>
<evidence type="ECO:0000313" key="8">
    <source>
        <dbReference type="EMBL" id="PIN17167.1"/>
    </source>
</evidence>
<dbReference type="EC" id="3.1.27.1" evidence="8"/>
<dbReference type="PANTHER" id="PTHR11240:SF75">
    <property type="entry name" value="RIBONUCLEASE 3"/>
    <property type="match status" value="1"/>
</dbReference>
<keyword evidence="4 8" id="KW-0378">Hydrolase</keyword>
<accession>A0A2G9HI00</accession>
<gene>
    <name evidence="8" type="ORF">CDL12_10189</name>
</gene>
<name>A0A2G9HI00_9LAMI</name>
<dbReference type="GO" id="GO:0033897">
    <property type="term" value="F:ribonuclease T2 activity"/>
    <property type="evidence" value="ECO:0007669"/>
    <property type="project" value="InterPro"/>
</dbReference>
<feature type="signal peptide" evidence="7">
    <location>
        <begin position="1"/>
        <end position="23"/>
    </location>
</feature>
<keyword evidence="5" id="KW-0456">Lyase</keyword>
<comment type="similarity">
    <text evidence="1 6">Belongs to the RNase T2 family.</text>
</comment>
<dbReference type="Pfam" id="PF00445">
    <property type="entry name" value="Ribonuclease_T2"/>
    <property type="match status" value="1"/>
</dbReference>
<evidence type="ECO:0000313" key="9">
    <source>
        <dbReference type="Proteomes" id="UP000231279"/>
    </source>
</evidence>
<keyword evidence="3" id="KW-0255">Endonuclease</keyword>
<dbReference type="InterPro" id="IPR001568">
    <property type="entry name" value="RNase_T2-like"/>
</dbReference>
<reference evidence="9" key="1">
    <citation type="journal article" date="2018" name="Gigascience">
        <title>Genome assembly of the Pink Ipe (Handroanthus impetiginosus, Bignoniaceae), a highly valued, ecologically keystone Neotropical timber forest tree.</title>
        <authorList>
            <person name="Silva-Junior O.B."/>
            <person name="Grattapaglia D."/>
            <person name="Novaes E."/>
            <person name="Collevatti R.G."/>
        </authorList>
    </citation>
    <scope>NUCLEOTIDE SEQUENCE [LARGE SCALE GENOMIC DNA]</scope>
    <source>
        <strain evidence="9">cv. UFG-1</strain>
    </source>
</reference>
<keyword evidence="2" id="KW-0540">Nuclease</keyword>
<feature type="chain" id="PRO_5013728757" evidence="7">
    <location>
        <begin position="24"/>
        <end position="107"/>
    </location>
</feature>
<dbReference type="GO" id="GO:0006401">
    <property type="term" value="P:RNA catabolic process"/>
    <property type="evidence" value="ECO:0007669"/>
    <property type="project" value="TreeGrafter"/>
</dbReference>
<dbReference type="SUPFAM" id="SSF55895">
    <property type="entry name" value="Ribonuclease Rh-like"/>
    <property type="match status" value="1"/>
</dbReference>
<dbReference type="Gene3D" id="3.90.730.10">
    <property type="entry name" value="Ribonuclease T2-like"/>
    <property type="match status" value="2"/>
</dbReference>